<dbReference type="InterPro" id="IPR049704">
    <property type="entry name" value="Aminotrans_3_PPA_site"/>
</dbReference>
<evidence type="ECO:0000256" key="8">
    <source>
        <dbReference type="ARBA" id="ARBA00030204"/>
    </source>
</evidence>
<proteinExistence type="inferred from homology"/>
<dbReference type="FunFam" id="3.40.640.10:FF:000029">
    <property type="entry name" value="4-aminobutyrate aminotransferase, mitochondrial"/>
    <property type="match status" value="1"/>
</dbReference>
<dbReference type="PIRSF" id="PIRSF000521">
    <property type="entry name" value="Transaminase_4ab_Lys_Orn"/>
    <property type="match status" value="1"/>
</dbReference>
<dbReference type="Proteomes" id="UP000237438">
    <property type="component" value="Unassembled WGS sequence"/>
</dbReference>
<evidence type="ECO:0000256" key="6">
    <source>
        <dbReference type="ARBA" id="ARBA00022679"/>
    </source>
</evidence>
<comment type="cofactor">
    <cofactor evidence="1">
        <name>pyridoxal 5'-phosphate</name>
        <dbReference type="ChEBI" id="CHEBI:597326"/>
    </cofactor>
</comment>
<dbReference type="NCBIfam" id="TIGR00699">
    <property type="entry name" value="GABAtrns_euk"/>
    <property type="match status" value="1"/>
</dbReference>
<dbReference type="Gene3D" id="3.90.1150.10">
    <property type="entry name" value="Aspartate Aminotransferase, domain 1"/>
    <property type="match status" value="1"/>
</dbReference>
<evidence type="ECO:0000256" key="3">
    <source>
        <dbReference type="ARBA" id="ARBA00012912"/>
    </source>
</evidence>
<dbReference type="Gene3D" id="3.40.640.10">
    <property type="entry name" value="Type I PLP-dependent aspartate aminotransferase-like (Major domain)"/>
    <property type="match status" value="1"/>
</dbReference>
<gene>
    <name evidence="12" type="ORF">EPUL_004841</name>
</gene>
<dbReference type="PANTHER" id="PTHR43206:SF1">
    <property type="entry name" value="4-AMINOBUTYRATE AMINOTRANSFERASE, MITOCHONDRIAL"/>
    <property type="match status" value="1"/>
</dbReference>
<comment type="similarity">
    <text evidence="2 11">Belongs to the class-III pyridoxal-phosphate-dependent aminotransferase family.</text>
</comment>
<dbReference type="PANTHER" id="PTHR43206">
    <property type="entry name" value="AMINOTRANSFERASE"/>
    <property type="match status" value="1"/>
</dbReference>
<keyword evidence="13" id="KW-1185">Reference proteome</keyword>
<evidence type="ECO:0000313" key="12">
    <source>
        <dbReference type="EMBL" id="POS82739.1"/>
    </source>
</evidence>
<dbReference type="OrthoDB" id="10260828at2759"/>
<protein>
    <recommendedName>
        <fullName evidence="4">4-aminobutyrate aminotransferase</fullName>
        <ecNumber evidence="3">2.6.1.19</ecNumber>
    </recommendedName>
    <alternativeName>
        <fullName evidence="9">GABA aminotransferase</fullName>
    </alternativeName>
    <alternativeName>
        <fullName evidence="8">Gamma-amino-N-butyrate transaminase</fullName>
    </alternativeName>
</protein>
<evidence type="ECO:0000256" key="11">
    <source>
        <dbReference type="RuleBase" id="RU003560"/>
    </source>
</evidence>
<dbReference type="GO" id="GO:0009450">
    <property type="term" value="P:gamma-aminobutyric acid catabolic process"/>
    <property type="evidence" value="ECO:0007669"/>
    <property type="project" value="TreeGrafter"/>
</dbReference>
<dbReference type="GO" id="GO:0034386">
    <property type="term" value="F:4-aminobutyrate:2-oxoglutarate transaminase activity"/>
    <property type="evidence" value="ECO:0007669"/>
    <property type="project" value="UniProtKB-EC"/>
</dbReference>
<evidence type="ECO:0000256" key="9">
    <source>
        <dbReference type="ARBA" id="ARBA00031787"/>
    </source>
</evidence>
<name>A0A2S4PL13_9PEZI</name>
<evidence type="ECO:0000256" key="5">
    <source>
        <dbReference type="ARBA" id="ARBA00022576"/>
    </source>
</evidence>
<dbReference type="InterPro" id="IPR005814">
    <property type="entry name" value="Aminotrans_3"/>
</dbReference>
<dbReference type="InterPro" id="IPR015421">
    <property type="entry name" value="PyrdxlP-dep_Trfase_major"/>
</dbReference>
<evidence type="ECO:0000313" key="13">
    <source>
        <dbReference type="Proteomes" id="UP000237438"/>
    </source>
</evidence>
<dbReference type="InterPro" id="IPR004631">
    <property type="entry name" value="4NH2But_aminotransferase_euk"/>
</dbReference>
<evidence type="ECO:0000256" key="2">
    <source>
        <dbReference type="ARBA" id="ARBA00008954"/>
    </source>
</evidence>
<dbReference type="STRING" id="225359.A0A2S4PL13"/>
<dbReference type="EMBL" id="PEDP01002316">
    <property type="protein sequence ID" value="POS82739.1"/>
    <property type="molecule type" value="Genomic_DNA"/>
</dbReference>
<evidence type="ECO:0000256" key="1">
    <source>
        <dbReference type="ARBA" id="ARBA00001933"/>
    </source>
</evidence>
<accession>A0A2S4PL13</accession>
<dbReference type="EC" id="2.6.1.19" evidence="3"/>
<keyword evidence="5" id="KW-0032">Aminotransferase</keyword>
<comment type="caution">
    <text evidence="12">The sequence shown here is derived from an EMBL/GenBank/DDBJ whole genome shotgun (WGS) entry which is preliminary data.</text>
</comment>
<organism evidence="12 13">
    <name type="scientific">Erysiphe pulchra</name>
    <dbReference type="NCBI Taxonomy" id="225359"/>
    <lineage>
        <taxon>Eukaryota</taxon>
        <taxon>Fungi</taxon>
        <taxon>Dikarya</taxon>
        <taxon>Ascomycota</taxon>
        <taxon>Pezizomycotina</taxon>
        <taxon>Leotiomycetes</taxon>
        <taxon>Erysiphales</taxon>
        <taxon>Erysiphaceae</taxon>
        <taxon>Erysiphe</taxon>
    </lineage>
</organism>
<evidence type="ECO:0000256" key="4">
    <source>
        <dbReference type="ARBA" id="ARBA00018543"/>
    </source>
</evidence>
<reference evidence="12 13" key="1">
    <citation type="submission" date="2017-10" db="EMBL/GenBank/DDBJ databases">
        <title>Development of genomic resources for the powdery mildew, Erysiphe pulchra.</title>
        <authorList>
            <person name="Wadl P.A."/>
            <person name="Mack B.M."/>
            <person name="Moore G."/>
            <person name="Beltz S.B."/>
        </authorList>
    </citation>
    <scope>NUCLEOTIDE SEQUENCE [LARGE SCALE GENOMIC DNA]</scope>
    <source>
        <strain evidence="12">Cflorida</strain>
    </source>
</reference>
<dbReference type="SUPFAM" id="SSF53383">
    <property type="entry name" value="PLP-dependent transferases"/>
    <property type="match status" value="1"/>
</dbReference>
<dbReference type="AlphaFoldDB" id="A0A2S4PL13"/>
<dbReference type="PROSITE" id="PS00600">
    <property type="entry name" value="AA_TRANSFER_CLASS_3"/>
    <property type="match status" value="1"/>
</dbReference>
<keyword evidence="7 11" id="KW-0663">Pyridoxal phosphate</keyword>
<evidence type="ECO:0000256" key="7">
    <source>
        <dbReference type="ARBA" id="ARBA00022898"/>
    </source>
</evidence>
<sequence length="498" mass="55440">MARFLFSPILSRLKMRWLHLSAPTAAKVLASREPLFFPDEPREPVIKTAIPGPISKNAIKNEFDPIFDTRSFVLLADYEKSLGNFIADRDGNVLLDVYAQIASIPVGYNNSTLSKAARTEQMVDALINRPAPGNFPSHNWASIVKSGILKVAPHGLNQVFTALSGSDANETAYKAAFIYRRQQERGGKLAEFSDEELASCMLNKAPGAPNLSILSFKSGFHGRLFGSLSTTRSKPIHKMDIPAFDWPQAKFPSLKYPLEEHAQENEMAEAEALAEVEEIIDSYHAPPCAVVVEPIQSEGGDNHASPNFFRNLRALTKRKNVLLIVDEVQTGIGATGKFWAHEHWNLDTPPDIVTFSKKAQAAGFYYGNSDLRPSHSYRQFNTWMGDASRALLFQAIINEIESKNLVQNTSVVGDYLYNGIKSLAKKYPGDIINLRGKGYGTYIAFDSPRRDYFVQKARSLGVNMGGCGERSLRLRPMLIFQKHHADILLSTFEDVIRS</sequence>
<dbReference type="GO" id="GO:0030170">
    <property type="term" value="F:pyridoxal phosphate binding"/>
    <property type="evidence" value="ECO:0007669"/>
    <property type="project" value="InterPro"/>
</dbReference>
<dbReference type="InterPro" id="IPR015424">
    <property type="entry name" value="PyrdxlP-dep_Trfase"/>
</dbReference>
<dbReference type="InterPro" id="IPR015422">
    <property type="entry name" value="PyrdxlP-dep_Trfase_small"/>
</dbReference>
<comment type="catalytic activity">
    <reaction evidence="10">
        <text>4-aminobutanoate + 2-oxoglutarate = succinate semialdehyde + L-glutamate</text>
        <dbReference type="Rhea" id="RHEA:23352"/>
        <dbReference type="ChEBI" id="CHEBI:16810"/>
        <dbReference type="ChEBI" id="CHEBI:29985"/>
        <dbReference type="ChEBI" id="CHEBI:57706"/>
        <dbReference type="ChEBI" id="CHEBI:59888"/>
        <dbReference type="EC" id="2.6.1.19"/>
    </reaction>
</comment>
<keyword evidence="6 12" id="KW-0808">Transferase</keyword>
<dbReference type="Pfam" id="PF00202">
    <property type="entry name" value="Aminotran_3"/>
    <property type="match status" value="1"/>
</dbReference>
<evidence type="ECO:0000256" key="10">
    <source>
        <dbReference type="ARBA" id="ARBA00048021"/>
    </source>
</evidence>
<dbReference type="CDD" id="cd00610">
    <property type="entry name" value="OAT_like"/>
    <property type="match status" value="1"/>
</dbReference>
<dbReference type="GO" id="GO:0005739">
    <property type="term" value="C:mitochondrion"/>
    <property type="evidence" value="ECO:0007669"/>
    <property type="project" value="TreeGrafter"/>
</dbReference>